<dbReference type="SUPFAM" id="SSF55073">
    <property type="entry name" value="Nucleotide cyclase"/>
    <property type="match status" value="1"/>
</dbReference>
<dbReference type="Pfam" id="PF00990">
    <property type="entry name" value="GGDEF"/>
    <property type="match status" value="1"/>
</dbReference>
<dbReference type="SMART" id="SM00267">
    <property type="entry name" value="GGDEF"/>
    <property type="match status" value="1"/>
</dbReference>
<dbReference type="PROSITE" id="PS50887">
    <property type="entry name" value="GGDEF"/>
    <property type="match status" value="1"/>
</dbReference>
<accession>A0A1J5RN99</accession>
<dbReference type="PANTHER" id="PTHR45138">
    <property type="entry name" value="REGULATORY COMPONENTS OF SENSORY TRANSDUCTION SYSTEM"/>
    <property type="match status" value="1"/>
</dbReference>
<dbReference type="AlphaFoldDB" id="A0A1J5RN99"/>
<dbReference type="InterPro" id="IPR029787">
    <property type="entry name" value="Nucleotide_cyclase"/>
</dbReference>
<sequence>MALDMRGLTFRESLHTRFVLGLGAVLLPFLVAMGIGYAYLLPALVSPLDNIVRVFAEQQAPAMQLQTALLQAAMPVNDYLINGQEDEQERFARLRQKVDRAFQTTVQQAHSAPDDVHLELISAREQWGLALRLGEKILRVADPIGNADAAQEMKRFDAHIDQAVISLEEVQHHFRQVIDASRAQAIKTRMATLWASFAVFGAAIAVSLFAALALARSVTNPVDVLQRGVKQLAAGKLSHRIDFQRHDELGELAAAFNAMASALEKNQADLTELATLDGLTGLYNHRTFYVLLRGELARAQRFNRPVSLLLLDIDHFKSVNDTYGHQAGDAVLKDLGALLGREAREIDRICRYGGEEITIILPETDIVAAAGIAERLRASVEAHTFAAGNGASLHLTVSIGVASWPLHASNTQGLVSEADTALYAAKQAGRNRVVRHDPALDAQAP</sequence>
<dbReference type="GO" id="GO:0016020">
    <property type="term" value="C:membrane"/>
    <property type="evidence" value="ECO:0007669"/>
    <property type="project" value="InterPro"/>
</dbReference>
<dbReference type="InterPro" id="IPR003660">
    <property type="entry name" value="HAMP_dom"/>
</dbReference>
<reference evidence="4" key="1">
    <citation type="submission" date="2016-10" db="EMBL/GenBank/DDBJ databases">
        <title>Sequence of Gallionella enrichment culture.</title>
        <authorList>
            <person name="Poehlein A."/>
            <person name="Muehling M."/>
            <person name="Daniel R."/>
        </authorList>
    </citation>
    <scope>NUCLEOTIDE SEQUENCE</scope>
</reference>
<dbReference type="SUPFAM" id="SSF158472">
    <property type="entry name" value="HAMP domain-like"/>
    <property type="match status" value="1"/>
</dbReference>
<feature type="domain" description="HAMP" evidence="2">
    <location>
        <begin position="216"/>
        <end position="268"/>
    </location>
</feature>
<dbReference type="Gene3D" id="3.30.70.270">
    <property type="match status" value="1"/>
</dbReference>
<feature type="domain" description="GGDEF" evidence="3">
    <location>
        <begin position="304"/>
        <end position="438"/>
    </location>
</feature>
<dbReference type="InterPro" id="IPR043128">
    <property type="entry name" value="Rev_trsase/Diguanyl_cyclase"/>
</dbReference>
<evidence type="ECO:0000259" key="3">
    <source>
        <dbReference type="PROSITE" id="PS50887"/>
    </source>
</evidence>
<evidence type="ECO:0000256" key="1">
    <source>
        <dbReference type="SAM" id="Phobius"/>
    </source>
</evidence>
<proteinExistence type="predicted"/>
<dbReference type="Gene3D" id="6.10.340.10">
    <property type="match status" value="1"/>
</dbReference>
<dbReference type="Pfam" id="PF00672">
    <property type="entry name" value="HAMP"/>
    <property type="match status" value="1"/>
</dbReference>
<name>A0A1J5RN99_9ZZZZ</name>
<dbReference type="NCBIfam" id="TIGR00254">
    <property type="entry name" value="GGDEF"/>
    <property type="match status" value="1"/>
</dbReference>
<dbReference type="CDD" id="cd06225">
    <property type="entry name" value="HAMP"/>
    <property type="match status" value="1"/>
</dbReference>
<dbReference type="GO" id="GO:0052621">
    <property type="term" value="F:diguanylate cyclase activity"/>
    <property type="evidence" value="ECO:0007669"/>
    <property type="project" value="TreeGrafter"/>
</dbReference>
<keyword evidence="1" id="KW-0812">Transmembrane</keyword>
<dbReference type="PROSITE" id="PS50885">
    <property type="entry name" value="HAMP"/>
    <property type="match status" value="1"/>
</dbReference>
<dbReference type="EMBL" id="MLJW01000274">
    <property type="protein sequence ID" value="OIQ90971.1"/>
    <property type="molecule type" value="Genomic_DNA"/>
</dbReference>
<protein>
    <submittedName>
        <fullName evidence="4">Response regulator PleD</fullName>
    </submittedName>
</protein>
<dbReference type="CDD" id="cd01949">
    <property type="entry name" value="GGDEF"/>
    <property type="match status" value="1"/>
</dbReference>
<evidence type="ECO:0000259" key="2">
    <source>
        <dbReference type="PROSITE" id="PS50885"/>
    </source>
</evidence>
<feature type="transmembrane region" description="Helical" evidence="1">
    <location>
        <begin position="20"/>
        <end position="40"/>
    </location>
</feature>
<dbReference type="InterPro" id="IPR000160">
    <property type="entry name" value="GGDEF_dom"/>
</dbReference>
<comment type="caution">
    <text evidence="4">The sequence shown here is derived from an EMBL/GenBank/DDBJ whole genome shotgun (WGS) entry which is preliminary data.</text>
</comment>
<gene>
    <name evidence="4" type="primary">pleD_24</name>
    <name evidence="4" type="ORF">GALL_271110</name>
</gene>
<keyword evidence="1" id="KW-1133">Transmembrane helix</keyword>
<dbReference type="InterPro" id="IPR050469">
    <property type="entry name" value="Diguanylate_Cyclase"/>
</dbReference>
<dbReference type="GO" id="GO:0007165">
    <property type="term" value="P:signal transduction"/>
    <property type="evidence" value="ECO:0007669"/>
    <property type="project" value="InterPro"/>
</dbReference>
<dbReference type="SMART" id="SM00304">
    <property type="entry name" value="HAMP"/>
    <property type="match status" value="1"/>
</dbReference>
<dbReference type="FunFam" id="3.30.70.270:FF:000001">
    <property type="entry name" value="Diguanylate cyclase domain protein"/>
    <property type="match status" value="1"/>
</dbReference>
<feature type="transmembrane region" description="Helical" evidence="1">
    <location>
        <begin position="191"/>
        <end position="215"/>
    </location>
</feature>
<organism evidence="4">
    <name type="scientific">mine drainage metagenome</name>
    <dbReference type="NCBI Taxonomy" id="410659"/>
    <lineage>
        <taxon>unclassified sequences</taxon>
        <taxon>metagenomes</taxon>
        <taxon>ecological metagenomes</taxon>
    </lineage>
</organism>
<keyword evidence="1" id="KW-0472">Membrane</keyword>
<evidence type="ECO:0000313" key="4">
    <source>
        <dbReference type="EMBL" id="OIQ90971.1"/>
    </source>
</evidence>
<dbReference type="PANTHER" id="PTHR45138:SF9">
    <property type="entry name" value="DIGUANYLATE CYCLASE DGCM-RELATED"/>
    <property type="match status" value="1"/>
</dbReference>